<keyword evidence="1" id="KW-0539">Nucleus</keyword>
<evidence type="ECO:0000256" key="1">
    <source>
        <dbReference type="RuleBase" id="RU367018"/>
    </source>
</evidence>
<dbReference type="InterPro" id="IPR004330">
    <property type="entry name" value="FAR1_DNA_bnd_dom"/>
</dbReference>
<name>A0A833X0N8_JUGRE</name>
<reference evidence="3" key="2">
    <citation type="submission" date="2020-03" db="EMBL/GenBank/DDBJ databases">
        <title>Walnut 2.0.</title>
        <authorList>
            <person name="Marrano A."/>
            <person name="Britton M."/>
            <person name="Zimin A.V."/>
            <person name="Zaini P.A."/>
            <person name="Workman R."/>
            <person name="Puiu D."/>
            <person name="Bianco L."/>
            <person name="Allen B.J."/>
            <person name="Troggio M."/>
            <person name="Leslie C.A."/>
            <person name="Timp W."/>
            <person name="Dendekar A."/>
            <person name="Salzberg S.L."/>
            <person name="Neale D.B."/>
        </authorList>
    </citation>
    <scope>NUCLEOTIDE SEQUENCE</scope>
    <source>
        <tissue evidence="3">Leaves</tissue>
    </source>
</reference>
<comment type="subcellular location">
    <subcellularLocation>
        <location evidence="1">Nucleus</location>
    </subcellularLocation>
</comment>
<keyword evidence="1" id="KW-0479">Metal-binding</keyword>
<dbReference type="PANTHER" id="PTHR31669:SF293">
    <property type="entry name" value="PROTEIN FAR1-RELATED SEQUENCE"/>
    <property type="match status" value="1"/>
</dbReference>
<evidence type="ECO:0000313" key="4">
    <source>
        <dbReference type="Proteomes" id="UP000619265"/>
    </source>
</evidence>
<sequence>MVFEEVEDAQAFYKTYARRQGFAIQTNHTRLSKEDKTHCAVDYVCTREGFRRVSRKDTDRIMPEPAETKIGCKAIMGIKKDGKKWIFNKFVVGHNHILLTPKSTSFLRGHRGVSKVQKKLIMTLNESGVPTRKIMSVLSNDSGGDFNVGCIGKDVKNYLGSQRRKIFEEGDAQRLYSYFLDRKNKEPEFVFSMQVDNDGYFQKDFRHCIHETITTDEFEQEWALIVVKYDLGENTWLQNLYSRRDKWVPAYLRSTFCADMSTTQRSESMNKFFKDYVHSSTMVSDFVHQYEKAIDARYFKEKEKDVWTKSIGVIMKTPFKIAEEAAMVYTRKSFMIFQDELFNSVRYQARKLYLIGETKTYGVTVHGKETPLYHVILEGSGEHATFTCHMWEFMGIFCRHIL</sequence>
<comment type="function">
    <text evidence="1">Putative transcription activator involved in regulating light control of development.</text>
</comment>
<gene>
    <name evidence="3" type="ORF">F2P56_024430</name>
</gene>
<dbReference type="AlphaFoldDB" id="A0A833X0N8"/>
<dbReference type="GO" id="GO:0005634">
    <property type="term" value="C:nucleus"/>
    <property type="evidence" value="ECO:0007669"/>
    <property type="project" value="UniProtKB-SubCell"/>
</dbReference>
<keyword evidence="1" id="KW-0863">Zinc-finger</keyword>
<evidence type="ECO:0000259" key="2">
    <source>
        <dbReference type="Pfam" id="PF03101"/>
    </source>
</evidence>
<protein>
    <recommendedName>
        <fullName evidence="1">Protein FAR1-RELATED SEQUENCE</fullName>
    </recommendedName>
</protein>
<reference evidence="3" key="1">
    <citation type="submission" date="2015-10" db="EMBL/GenBank/DDBJ databases">
        <authorList>
            <person name="Martinez-Garcia P.J."/>
            <person name="Crepeau M.W."/>
            <person name="Puiu D."/>
            <person name="Gonzalez-Ibeas D."/>
            <person name="Whalen J."/>
            <person name="Stevens K."/>
            <person name="Paul R."/>
            <person name="Butterfield T."/>
            <person name="Britton M."/>
            <person name="Reagan R."/>
            <person name="Chakraborty S."/>
            <person name="Walawage S.L."/>
            <person name="Vasquez-Gross H.A."/>
            <person name="Cardeno C."/>
            <person name="Famula R."/>
            <person name="Pratt K."/>
            <person name="Kuruganti S."/>
            <person name="Aradhya M.K."/>
            <person name="Leslie C.A."/>
            <person name="Dandekar A.M."/>
            <person name="Salzberg S.L."/>
            <person name="Wegrzyn J.L."/>
            <person name="Langley C.H."/>
            <person name="Neale D.B."/>
        </authorList>
    </citation>
    <scope>NUCLEOTIDE SEQUENCE</scope>
    <source>
        <tissue evidence="3">Leaves</tissue>
    </source>
</reference>
<proteinExistence type="inferred from homology"/>
<comment type="similarity">
    <text evidence="1">Belongs to the FHY3/FAR1 family.</text>
</comment>
<dbReference type="Proteomes" id="UP000619265">
    <property type="component" value="Unassembled WGS sequence"/>
</dbReference>
<feature type="domain" description="FAR1" evidence="2">
    <location>
        <begin position="12"/>
        <end position="99"/>
    </location>
</feature>
<accession>A0A833X0N8</accession>
<dbReference type="EMBL" id="LIHL02000011">
    <property type="protein sequence ID" value="KAF5454792.1"/>
    <property type="molecule type" value="Genomic_DNA"/>
</dbReference>
<keyword evidence="1" id="KW-0862">Zinc</keyword>
<evidence type="ECO:0000313" key="3">
    <source>
        <dbReference type="EMBL" id="KAF5454792.1"/>
    </source>
</evidence>
<dbReference type="Gramene" id="Jr11_10230_p1">
    <property type="protein sequence ID" value="cds.Jr11_10230_p1"/>
    <property type="gene ID" value="Jr11_10230"/>
</dbReference>
<dbReference type="GO" id="GO:0006355">
    <property type="term" value="P:regulation of DNA-templated transcription"/>
    <property type="evidence" value="ECO:0007669"/>
    <property type="project" value="UniProtKB-UniRule"/>
</dbReference>
<organism evidence="3 4">
    <name type="scientific">Juglans regia</name>
    <name type="common">English walnut</name>
    <dbReference type="NCBI Taxonomy" id="51240"/>
    <lineage>
        <taxon>Eukaryota</taxon>
        <taxon>Viridiplantae</taxon>
        <taxon>Streptophyta</taxon>
        <taxon>Embryophyta</taxon>
        <taxon>Tracheophyta</taxon>
        <taxon>Spermatophyta</taxon>
        <taxon>Magnoliopsida</taxon>
        <taxon>eudicotyledons</taxon>
        <taxon>Gunneridae</taxon>
        <taxon>Pentapetalae</taxon>
        <taxon>rosids</taxon>
        <taxon>fabids</taxon>
        <taxon>Fagales</taxon>
        <taxon>Juglandaceae</taxon>
        <taxon>Juglans</taxon>
    </lineage>
</organism>
<comment type="caution">
    <text evidence="3">The sequence shown here is derived from an EMBL/GenBank/DDBJ whole genome shotgun (WGS) entry which is preliminary data.</text>
</comment>
<dbReference type="Pfam" id="PF03101">
    <property type="entry name" value="FAR1"/>
    <property type="match status" value="1"/>
</dbReference>
<dbReference type="GO" id="GO:0008270">
    <property type="term" value="F:zinc ion binding"/>
    <property type="evidence" value="ECO:0007669"/>
    <property type="project" value="UniProtKB-UniRule"/>
</dbReference>
<dbReference type="InterPro" id="IPR031052">
    <property type="entry name" value="FHY3/FAR1"/>
</dbReference>
<dbReference type="PANTHER" id="PTHR31669">
    <property type="entry name" value="PROTEIN FAR1-RELATED SEQUENCE 10-RELATED"/>
    <property type="match status" value="1"/>
</dbReference>